<keyword evidence="1" id="KW-0175">Coiled coil</keyword>
<feature type="coiled-coil region" evidence="1">
    <location>
        <begin position="243"/>
        <end position="270"/>
    </location>
</feature>
<sequence>MNAYVEDRFDKLNIDEKIIELIVPILDKEYDDISIDETDYKREQSNMDHLLQLMKTFLELDEKLLEYRQAPTIDSTEIQKLENDLIHEITKISIELNDPFIASQVENLEQNIQLLDELRPIILTGIKNRAKIIQENFESLLINIQNKSDKLKGLKQVRFEYTQFLNTRINEEIEREKNIQNLYDKIERMQYDLHQKMADSLETINIEDLHKEIGHTYNINQMAIPHYLKTKNEKLIYMFNFILRFLQNKLNTIEQYRKELFDELEQFQAKSSDKENFYSQQSIFIQNQLKI</sequence>
<evidence type="ECO:0000313" key="2">
    <source>
        <dbReference type="EMBL" id="CAF5181733.1"/>
    </source>
</evidence>
<comment type="caution">
    <text evidence="2">The sequence shown here is derived from an EMBL/GenBank/DDBJ whole genome shotgun (WGS) entry which is preliminary data.</text>
</comment>
<dbReference type="Proteomes" id="UP000681720">
    <property type="component" value="Unassembled WGS sequence"/>
</dbReference>
<protein>
    <submittedName>
        <fullName evidence="2">Uncharacterized protein</fullName>
    </submittedName>
</protein>
<feature type="non-terminal residue" evidence="2">
    <location>
        <position position="1"/>
    </location>
</feature>
<evidence type="ECO:0000313" key="3">
    <source>
        <dbReference type="Proteomes" id="UP000681720"/>
    </source>
</evidence>
<dbReference type="AlphaFoldDB" id="A0A8S3HF27"/>
<gene>
    <name evidence="2" type="ORF">GIL414_LOCUS69548</name>
</gene>
<accession>A0A8S3HF27</accession>
<proteinExistence type="predicted"/>
<organism evidence="2 3">
    <name type="scientific">Rotaria magnacalcarata</name>
    <dbReference type="NCBI Taxonomy" id="392030"/>
    <lineage>
        <taxon>Eukaryota</taxon>
        <taxon>Metazoa</taxon>
        <taxon>Spiralia</taxon>
        <taxon>Gnathifera</taxon>
        <taxon>Rotifera</taxon>
        <taxon>Eurotatoria</taxon>
        <taxon>Bdelloidea</taxon>
        <taxon>Philodinida</taxon>
        <taxon>Philodinidae</taxon>
        <taxon>Rotaria</taxon>
    </lineage>
</organism>
<dbReference type="EMBL" id="CAJOBJ010330361">
    <property type="protein sequence ID" value="CAF5181733.1"/>
    <property type="molecule type" value="Genomic_DNA"/>
</dbReference>
<name>A0A8S3HF27_9BILA</name>
<evidence type="ECO:0000256" key="1">
    <source>
        <dbReference type="SAM" id="Coils"/>
    </source>
</evidence>
<reference evidence="2" key="1">
    <citation type="submission" date="2021-02" db="EMBL/GenBank/DDBJ databases">
        <authorList>
            <person name="Nowell W R."/>
        </authorList>
    </citation>
    <scope>NUCLEOTIDE SEQUENCE</scope>
</reference>